<accession>A0AAV5A9V2</accession>
<evidence type="ECO:0000313" key="1">
    <source>
        <dbReference type="EMBL" id="GJJ11384.1"/>
    </source>
</evidence>
<gene>
    <name evidence="1" type="ORF">Clacol_005617</name>
</gene>
<comment type="caution">
    <text evidence="1">The sequence shown here is derived from an EMBL/GenBank/DDBJ whole genome shotgun (WGS) entry which is preliminary data.</text>
</comment>
<dbReference type="AlphaFoldDB" id="A0AAV5A9V2"/>
<dbReference type="EMBL" id="BPWL01000006">
    <property type="protein sequence ID" value="GJJ11384.1"/>
    <property type="molecule type" value="Genomic_DNA"/>
</dbReference>
<dbReference type="Proteomes" id="UP001050691">
    <property type="component" value="Unassembled WGS sequence"/>
</dbReference>
<sequence>MTDTTEYASVNVPVEGGSINPLTADPAILAISFKGATLRADFPRKPDVKSNESAGIWFDKGQAWKIFRQENTFKKTNEAYEKAKTNGLPIGDVKLEKGTVVTTFEGKPNPVKKTTDGYVVLAPRFSGKFFQGVTQFKSVLKGEGITKVSPEFPKLKRDFEIAKKIGLRDIQGFFERTTVPVNFTDIHVDGKPGAAQAFLEALDALPPRLY</sequence>
<reference evidence="1" key="1">
    <citation type="submission" date="2021-10" db="EMBL/GenBank/DDBJ databases">
        <title>De novo Genome Assembly of Clathrus columnatus (Basidiomycota, Fungi) Using Illumina and Nanopore Sequence Data.</title>
        <authorList>
            <person name="Ogiso-Tanaka E."/>
            <person name="Itagaki H."/>
            <person name="Hosoya T."/>
            <person name="Hosaka K."/>
        </authorList>
    </citation>
    <scope>NUCLEOTIDE SEQUENCE</scope>
    <source>
        <strain evidence="1">MO-923</strain>
    </source>
</reference>
<keyword evidence="2" id="KW-1185">Reference proteome</keyword>
<evidence type="ECO:0000313" key="2">
    <source>
        <dbReference type="Proteomes" id="UP001050691"/>
    </source>
</evidence>
<organism evidence="1 2">
    <name type="scientific">Clathrus columnatus</name>
    <dbReference type="NCBI Taxonomy" id="1419009"/>
    <lineage>
        <taxon>Eukaryota</taxon>
        <taxon>Fungi</taxon>
        <taxon>Dikarya</taxon>
        <taxon>Basidiomycota</taxon>
        <taxon>Agaricomycotina</taxon>
        <taxon>Agaricomycetes</taxon>
        <taxon>Phallomycetidae</taxon>
        <taxon>Phallales</taxon>
        <taxon>Clathraceae</taxon>
        <taxon>Clathrus</taxon>
    </lineage>
</organism>
<protein>
    <submittedName>
        <fullName evidence="1">Uncharacterized protein</fullName>
    </submittedName>
</protein>
<name>A0AAV5A9V2_9AGAM</name>
<proteinExistence type="predicted"/>